<accession>A0A1A8T0L9</accession>
<evidence type="ECO:0000313" key="1">
    <source>
        <dbReference type="EMBL" id="SBS25419.1"/>
    </source>
</evidence>
<dbReference type="SUPFAM" id="SSF53335">
    <property type="entry name" value="S-adenosyl-L-methionine-dependent methyltransferases"/>
    <property type="match status" value="1"/>
</dbReference>
<dbReference type="STRING" id="295068.MAQ5080_00259"/>
<dbReference type="OrthoDB" id="9791837at2"/>
<name>A0A1A8T0L9_9GAMM</name>
<protein>
    <recommendedName>
        <fullName evidence="3">Methyltransferase domain protein</fullName>
    </recommendedName>
</protein>
<gene>
    <name evidence="1" type="ORF">MAQ5080_00259</name>
</gene>
<sequence>MSDFPEKVTLADIEYCFGVDKSELSDAFMARYEQLNLHYRRPGKEERDGIILEVLRKIESDKQKIAAKERKDVWHNGWQENLDAFRASGGDFESLTPKFIRHGQPIRFRGDYIIPENNRFEYDFLRLFQYWLFEKYLKDCSEVYEFGCGTGLNLELISKIFPDKTLHGLDFVQSSVDLIDEIHRYHDIKVSGHLFDMTQPDQSLIIREGAGVFTFGSLEQLAGNIQPILAYFLASKAKIFLHVEPTIEKYDENRLFDFLAMKFHSKRGYSQGLVATLEHLHEQGTITLEQIHRLNFGSLFMEGYTLYVWHLN</sequence>
<reference evidence="1 2" key="1">
    <citation type="submission" date="2016-06" db="EMBL/GenBank/DDBJ databases">
        <authorList>
            <person name="Kjaerup R.B."/>
            <person name="Dalgaard T.S."/>
            <person name="Juul-Madsen H.R."/>
        </authorList>
    </citation>
    <scope>NUCLEOTIDE SEQUENCE [LARGE SCALE GENOMIC DNA]</scope>
    <source>
        <strain evidence="1 2">CECT 5080</strain>
    </source>
</reference>
<evidence type="ECO:0008006" key="3">
    <source>
        <dbReference type="Google" id="ProtNLM"/>
    </source>
</evidence>
<dbReference type="InterPro" id="IPR029063">
    <property type="entry name" value="SAM-dependent_MTases_sf"/>
</dbReference>
<dbReference type="EMBL" id="FLOC01000001">
    <property type="protein sequence ID" value="SBS25419.1"/>
    <property type="molecule type" value="Genomic_DNA"/>
</dbReference>
<proteinExistence type="predicted"/>
<dbReference type="RefSeq" id="WP_067204372.1">
    <property type="nucleotide sequence ID" value="NZ_FLOC01000001.1"/>
</dbReference>
<dbReference type="AlphaFoldDB" id="A0A1A8T0L9"/>
<dbReference type="Proteomes" id="UP000092627">
    <property type="component" value="Unassembled WGS sequence"/>
</dbReference>
<keyword evidence="2" id="KW-1185">Reference proteome</keyword>
<evidence type="ECO:0000313" key="2">
    <source>
        <dbReference type="Proteomes" id="UP000092627"/>
    </source>
</evidence>
<organism evidence="1 2">
    <name type="scientific">Marinomonas aquimarina</name>
    <dbReference type="NCBI Taxonomy" id="295068"/>
    <lineage>
        <taxon>Bacteria</taxon>
        <taxon>Pseudomonadati</taxon>
        <taxon>Pseudomonadota</taxon>
        <taxon>Gammaproteobacteria</taxon>
        <taxon>Oceanospirillales</taxon>
        <taxon>Oceanospirillaceae</taxon>
        <taxon>Marinomonas</taxon>
    </lineage>
</organism>
<dbReference type="Gene3D" id="3.40.50.150">
    <property type="entry name" value="Vaccinia Virus protein VP39"/>
    <property type="match status" value="1"/>
</dbReference>